<dbReference type="InterPro" id="IPR036390">
    <property type="entry name" value="WH_DNA-bd_sf"/>
</dbReference>
<dbReference type="RefSeq" id="WP_020039730.1">
    <property type="nucleotide sequence ID" value="NZ_KE557276.1"/>
</dbReference>
<organism evidence="1 2">
    <name type="scientific">Salipiger mucosus DSM 16094</name>
    <dbReference type="NCBI Taxonomy" id="1123237"/>
    <lineage>
        <taxon>Bacteria</taxon>
        <taxon>Pseudomonadati</taxon>
        <taxon>Pseudomonadota</taxon>
        <taxon>Alphaproteobacteria</taxon>
        <taxon>Rhodobacterales</taxon>
        <taxon>Roseobacteraceae</taxon>
        <taxon>Salipiger</taxon>
    </lineage>
</organism>
<dbReference type="EMBL" id="APVH01000027">
    <property type="protein sequence ID" value="EPX82044.1"/>
    <property type="molecule type" value="Genomic_DNA"/>
</dbReference>
<sequence>MTGDAEIARVLRNLAKERGAERSFCPSEAARSLAADWRPLMPEVRRIAREIGLVATQRGQEVDPVSARGPLRLRLPPGD</sequence>
<dbReference type="HOGENOM" id="CLU_136716_3_2_5"/>
<gene>
    <name evidence="1" type="ORF">Salmuc_02410</name>
</gene>
<evidence type="ECO:0008006" key="3">
    <source>
        <dbReference type="Google" id="ProtNLM"/>
    </source>
</evidence>
<dbReference type="eggNOG" id="ENOG50335W5">
    <property type="taxonomic scope" value="Bacteria"/>
</dbReference>
<reference evidence="2" key="1">
    <citation type="journal article" date="2014" name="Stand. Genomic Sci.">
        <title>Genome sequence of the exopolysaccharide-producing Salipiger mucosus type strain (DSM 16094(T)), a moderately halophilic member of the Roseobacter clade.</title>
        <authorList>
            <person name="Riedel T."/>
            <person name="Spring S."/>
            <person name="Fiebig A."/>
            <person name="Petersen J."/>
            <person name="Kyrpides N.C."/>
            <person name="Goker M."/>
            <person name="Klenk H.P."/>
        </authorList>
    </citation>
    <scope>NUCLEOTIDE SEQUENCE [LARGE SCALE GENOMIC DNA]</scope>
    <source>
        <strain evidence="2">DSM 16094</strain>
    </source>
</reference>
<dbReference type="STRING" id="1123237.Salmuc_02410"/>
<evidence type="ECO:0000313" key="2">
    <source>
        <dbReference type="Proteomes" id="UP000015347"/>
    </source>
</evidence>
<dbReference type="Pfam" id="PF11625">
    <property type="entry name" value="DUF3253"/>
    <property type="match status" value="1"/>
</dbReference>
<dbReference type="AlphaFoldDB" id="S9S761"/>
<dbReference type="SUPFAM" id="SSF46785">
    <property type="entry name" value="Winged helix' DNA-binding domain"/>
    <property type="match status" value="1"/>
</dbReference>
<keyword evidence="2" id="KW-1185">Reference proteome</keyword>
<evidence type="ECO:0000313" key="1">
    <source>
        <dbReference type="EMBL" id="EPX82044.1"/>
    </source>
</evidence>
<dbReference type="InterPro" id="IPR036388">
    <property type="entry name" value="WH-like_DNA-bd_sf"/>
</dbReference>
<dbReference type="Gene3D" id="1.10.10.10">
    <property type="entry name" value="Winged helix-like DNA-binding domain superfamily/Winged helix DNA-binding domain"/>
    <property type="match status" value="1"/>
</dbReference>
<protein>
    <recommendedName>
        <fullName evidence="3">S-adenosylmethionine tRNA ribosyltransferase</fullName>
    </recommendedName>
</protein>
<accession>S9S761</accession>
<name>S9S761_9RHOB</name>
<dbReference type="InterPro" id="IPR021660">
    <property type="entry name" value="DUF3253"/>
</dbReference>
<proteinExistence type="predicted"/>
<dbReference type="Proteomes" id="UP000015347">
    <property type="component" value="Unassembled WGS sequence"/>
</dbReference>
<comment type="caution">
    <text evidence="1">The sequence shown here is derived from an EMBL/GenBank/DDBJ whole genome shotgun (WGS) entry which is preliminary data.</text>
</comment>